<dbReference type="AlphaFoldDB" id="A0A835DQJ2"/>
<keyword evidence="3" id="KW-1185">Reference proteome</keyword>
<organism evidence="2 3">
    <name type="scientific">Tetracentron sinense</name>
    <name type="common">Spur-leaf</name>
    <dbReference type="NCBI Taxonomy" id="13715"/>
    <lineage>
        <taxon>Eukaryota</taxon>
        <taxon>Viridiplantae</taxon>
        <taxon>Streptophyta</taxon>
        <taxon>Embryophyta</taxon>
        <taxon>Tracheophyta</taxon>
        <taxon>Spermatophyta</taxon>
        <taxon>Magnoliopsida</taxon>
        <taxon>Trochodendrales</taxon>
        <taxon>Trochodendraceae</taxon>
        <taxon>Tetracentron</taxon>
    </lineage>
</organism>
<protein>
    <recommendedName>
        <fullName evidence="1">Terpene synthase metal-binding domain-containing protein</fullName>
    </recommendedName>
</protein>
<dbReference type="Proteomes" id="UP000655225">
    <property type="component" value="Unassembled WGS sequence"/>
</dbReference>
<reference evidence="2 3" key="1">
    <citation type="submission" date="2020-04" db="EMBL/GenBank/DDBJ databases">
        <title>Plant Genome Project.</title>
        <authorList>
            <person name="Zhang R.-G."/>
        </authorList>
    </citation>
    <scope>NUCLEOTIDE SEQUENCE [LARGE SCALE GENOMIC DNA]</scope>
    <source>
        <strain evidence="2">YNK0</strain>
        <tissue evidence="2">Leaf</tissue>
    </source>
</reference>
<feature type="domain" description="Terpene synthase metal-binding" evidence="1">
    <location>
        <begin position="127"/>
        <end position="166"/>
    </location>
</feature>
<dbReference type="InterPro" id="IPR005630">
    <property type="entry name" value="Terpene_synthase_metal-bd"/>
</dbReference>
<gene>
    <name evidence="2" type="ORF">HHK36_005232</name>
</gene>
<proteinExistence type="predicted"/>
<dbReference type="GO" id="GO:0000287">
    <property type="term" value="F:magnesium ion binding"/>
    <property type="evidence" value="ECO:0007669"/>
    <property type="project" value="InterPro"/>
</dbReference>
<dbReference type="InterPro" id="IPR008949">
    <property type="entry name" value="Isoprenoid_synthase_dom_sf"/>
</dbReference>
<evidence type="ECO:0000313" key="3">
    <source>
        <dbReference type="Proteomes" id="UP000655225"/>
    </source>
</evidence>
<dbReference type="GO" id="GO:0010333">
    <property type="term" value="F:terpene synthase activity"/>
    <property type="evidence" value="ECO:0007669"/>
    <property type="project" value="InterPro"/>
</dbReference>
<evidence type="ECO:0000259" key="1">
    <source>
        <dbReference type="Pfam" id="PF03936"/>
    </source>
</evidence>
<dbReference type="Gene3D" id="1.10.600.10">
    <property type="entry name" value="Farnesyl Diphosphate Synthase"/>
    <property type="match status" value="1"/>
</dbReference>
<evidence type="ECO:0000313" key="2">
    <source>
        <dbReference type="EMBL" id="KAF8409159.1"/>
    </source>
</evidence>
<name>A0A835DQJ2_TETSI</name>
<sequence>MEFLGTAIEGFYTIQEGGSISQSPSHLSKFSSSKGVFLHLQHLAPPALVPPHFRQTATPVSFDLTCAATPSSSHFFPLPAAAIRTAALTSSSVVLAWHDSPLNDTTRLERDPLSLSFFGSGSKERGDENQEGYDGSYIECYMKEHRGSSFEDAREHTFGMISDAWKRLNEECLKPNPFSPSFIKASLNIARLVPVMYSYDDNQRLPSLEEHINSMLYESIPLEGKA</sequence>
<dbReference type="SUPFAM" id="SSF48576">
    <property type="entry name" value="Terpenoid synthases"/>
    <property type="match status" value="1"/>
</dbReference>
<dbReference type="OrthoDB" id="1921927at2759"/>
<dbReference type="EMBL" id="JABCRI010000003">
    <property type="protein sequence ID" value="KAF8409159.1"/>
    <property type="molecule type" value="Genomic_DNA"/>
</dbReference>
<accession>A0A835DQJ2</accession>
<comment type="caution">
    <text evidence="2">The sequence shown here is derived from an EMBL/GenBank/DDBJ whole genome shotgun (WGS) entry which is preliminary data.</text>
</comment>
<dbReference type="Pfam" id="PF03936">
    <property type="entry name" value="Terpene_synth_C"/>
    <property type="match status" value="1"/>
</dbReference>